<evidence type="ECO:0000256" key="4">
    <source>
        <dbReference type="ARBA" id="ARBA00022777"/>
    </source>
</evidence>
<dbReference type="GO" id="GO:0004674">
    <property type="term" value="F:protein serine/threonine kinase activity"/>
    <property type="evidence" value="ECO:0007669"/>
    <property type="project" value="UniProtKB-KW"/>
</dbReference>
<keyword evidence="2" id="KW-0808">Transferase</keyword>
<dbReference type="PROSITE" id="PS00107">
    <property type="entry name" value="PROTEIN_KINASE_ATP"/>
    <property type="match status" value="1"/>
</dbReference>
<dbReference type="PROSITE" id="PS50011">
    <property type="entry name" value="PROTEIN_KINASE_DOM"/>
    <property type="match status" value="1"/>
</dbReference>
<dbReference type="Gene3D" id="1.10.510.10">
    <property type="entry name" value="Transferase(Phosphotransferase) domain 1"/>
    <property type="match status" value="1"/>
</dbReference>
<feature type="compositionally biased region" description="Low complexity" evidence="8">
    <location>
        <begin position="312"/>
        <end position="326"/>
    </location>
</feature>
<protein>
    <recommendedName>
        <fullName evidence="9">Protein kinase domain-containing protein</fullName>
    </recommendedName>
</protein>
<keyword evidence="1 7" id="KW-0723">Serine/threonine-protein kinase</keyword>
<dbReference type="InterPro" id="IPR011009">
    <property type="entry name" value="Kinase-like_dom_sf"/>
</dbReference>
<evidence type="ECO:0000256" key="8">
    <source>
        <dbReference type="SAM" id="MobiDB-lite"/>
    </source>
</evidence>
<dbReference type="InterPro" id="IPR000719">
    <property type="entry name" value="Prot_kinase_dom"/>
</dbReference>
<dbReference type="CDD" id="cd05117">
    <property type="entry name" value="STKc_CAMK"/>
    <property type="match status" value="1"/>
</dbReference>
<sequence length="326" mass="36365">MGLFSALNTLAHGAQPDSYIRKKSYQFEKELGRGSFGSVKQATRLDDNLPVAIKVIPKKLVKGHFDLVLSEVNVLKDLSHPNIVRLHETFESRDKFYMVFELATGGELFERLLEFGKIAEKEAIGIVRSVLHGLQYLHSKNIVHRDIKPENLLFKNQSPNAELLICDFGIAKKLTDPPSSVLDTLCGSPLYVAPEVLERKAYGCSVDIWAMGVITYMILCGYQPFQGGKDQKDQKELNAQITNAKYEFHERYWRHISHDAKDFIQQLLSLDPSKRPTATEALKHPWLTAALSSTKPAESANDKQTTYQSANSSPAADTTAQAAASS</sequence>
<proteinExistence type="inferred from homology"/>
<dbReference type="SUPFAM" id="SSF56112">
    <property type="entry name" value="Protein kinase-like (PK-like)"/>
    <property type="match status" value="1"/>
</dbReference>
<evidence type="ECO:0000256" key="2">
    <source>
        <dbReference type="ARBA" id="ARBA00022679"/>
    </source>
</evidence>
<dbReference type="InterPro" id="IPR008271">
    <property type="entry name" value="Ser/Thr_kinase_AS"/>
</dbReference>
<feature type="binding site" evidence="6">
    <location>
        <position position="59"/>
    </location>
    <ligand>
        <name>ATP</name>
        <dbReference type="ChEBI" id="CHEBI:30616"/>
    </ligand>
</feature>
<dbReference type="OrthoDB" id="40902at2759"/>
<keyword evidence="5 6" id="KW-0067">ATP-binding</keyword>
<gene>
    <name evidence="10" type="ORF">LRAMOSA06612</name>
</gene>
<keyword evidence="4" id="KW-0418">Kinase</keyword>
<dbReference type="SMART" id="SM00220">
    <property type="entry name" value="S_TKc"/>
    <property type="match status" value="1"/>
</dbReference>
<dbReference type="EMBL" id="LK023386">
    <property type="protein sequence ID" value="CDS14443.1"/>
    <property type="molecule type" value="Genomic_DNA"/>
</dbReference>
<evidence type="ECO:0000256" key="5">
    <source>
        <dbReference type="ARBA" id="ARBA00022840"/>
    </source>
</evidence>
<dbReference type="Pfam" id="PF00069">
    <property type="entry name" value="Pkinase"/>
    <property type="match status" value="1"/>
</dbReference>
<dbReference type="AlphaFoldDB" id="A0A077X503"/>
<comment type="similarity">
    <text evidence="7">Belongs to the protein kinase superfamily.</text>
</comment>
<evidence type="ECO:0000313" key="10">
    <source>
        <dbReference type="EMBL" id="CDS14443.1"/>
    </source>
</evidence>
<organism evidence="10">
    <name type="scientific">Lichtheimia ramosa</name>
    <dbReference type="NCBI Taxonomy" id="688394"/>
    <lineage>
        <taxon>Eukaryota</taxon>
        <taxon>Fungi</taxon>
        <taxon>Fungi incertae sedis</taxon>
        <taxon>Mucoromycota</taxon>
        <taxon>Mucoromycotina</taxon>
        <taxon>Mucoromycetes</taxon>
        <taxon>Mucorales</taxon>
        <taxon>Lichtheimiaceae</taxon>
        <taxon>Lichtheimia</taxon>
    </lineage>
</organism>
<dbReference type="PANTHER" id="PTHR24347">
    <property type="entry name" value="SERINE/THREONINE-PROTEIN KINASE"/>
    <property type="match status" value="1"/>
</dbReference>
<reference evidence="10" key="1">
    <citation type="journal article" date="2014" name="Genome Announc.">
        <title>De novo whole-genome sequence and genome annotation of Lichtheimia ramosa.</title>
        <authorList>
            <person name="Linde J."/>
            <person name="Schwartze V."/>
            <person name="Binder U."/>
            <person name="Lass-Florl C."/>
            <person name="Voigt K."/>
            <person name="Horn F."/>
        </authorList>
    </citation>
    <scope>NUCLEOTIDE SEQUENCE</scope>
    <source>
        <strain evidence="10">JMRC FSU:6197</strain>
    </source>
</reference>
<evidence type="ECO:0000256" key="1">
    <source>
        <dbReference type="ARBA" id="ARBA00022527"/>
    </source>
</evidence>
<dbReference type="InterPro" id="IPR017441">
    <property type="entry name" value="Protein_kinase_ATP_BS"/>
</dbReference>
<feature type="compositionally biased region" description="Polar residues" evidence="8">
    <location>
        <begin position="293"/>
        <end position="311"/>
    </location>
</feature>
<evidence type="ECO:0000259" key="9">
    <source>
        <dbReference type="PROSITE" id="PS50011"/>
    </source>
</evidence>
<feature type="region of interest" description="Disordered" evidence="8">
    <location>
        <begin position="293"/>
        <end position="326"/>
    </location>
</feature>
<keyword evidence="3 6" id="KW-0547">Nucleotide-binding</keyword>
<name>A0A077X503_9FUNG</name>
<evidence type="ECO:0000256" key="7">
    <source>
        <dbReference type="RuleBase" id="RU000304"/>
    </source>
</evidence>
<evidence type="ECO:0000256" key="6">
    <source>
        <dbReference type="PROSITE-ProRule" id="PRU10141"/>
    </source>
</evidence>
<dbReference type="FunFam" id="3.30.200.20:FF:000315">
    <property type="entry name" value="Calcium-dependent protein kinase 3"/>
    <property type="match status" value="1"/>
</dbReference>
<evidence type="ECO:0000256" key="3">
    <source>
        <dbReference type="ARBA" id="ARBA00022741"/>
    </source>
</evidence>
<feature type="domain" description="Protein kinase" evidence="9">
    <location>
        <begin position="25"/>
        <end position="287"/>
    </location>
</feature>
<dbReference type="PROSITE" id="PS00108">
    <property type="entry name" value="PROTEIN_KINASE_ST"/>
    <property type="match status" value="1"/>
</dbReference>
<accession>A0A077X503</accession>
<dbReference type="FunFam" id="1.10.510.10:FF:000571">
    <property type="entry name" value="Maternal embryonic leucine zipper kinase"/>
    <property type="match status" value="1"/>
</dbReference>
<dbReference type="GO" id="GO:0005524">
    <property type="term" value="F:ATP binding"/>
    <property type="evidence" value="ECO:0007669"/>
    <property type="project" value="UniProtKB-UniRule"/>
</dbReference>